<evidence type="ECO:0000259" key="4">
    <source>
        <dbReference type="PROSITE" id="PS50043"/>
    </source>
</evidence>
<dbReference type="Pfam" id="PF00072">
    <property type="entry name" value="Response_reg"/>
    <property type="match status" value="1"/>
</dbReference>
<dbReference type="PANTHER" id="PTHR43214:SF43">
    <property type="entry name" value="TWO-COMPONENT RESPONSE REGULATOR"/>
    <property type="match status" value="1"/>
</dbReference>
<name>A0A6C2UER4_9BACT</name>
<evidence type="ECO:0000313" key="7">
    <source>
        <dbReference type="Proteomes" id="UP000346198"/>
    </source>
</evidence>
<dbReference type="GO" id="GO:0003677">
    <property type="term" value="F:DNA binding"/>
    <property type="evidence" value="ECO:0007669"/>
    <property type="project" value="UniProtKB-KW"/>
</dbReference>
<dbReference type="PROSITE" id="PS50043">
    <property type="entry name" value="HTH_LUXR_2"/>
    <property type="match status" value="1"/>
</dbReference>
<dbReference type="Gene3D" id="3.40.50.2300">
    <property type="match status" value="1"/>
</dbReference>
<dbReference type="Proteomes" id="UP000346198">
    <property type="component" value="Unassembled WGS sequence"/>
</dbReference>
<dbReference type="PRINTS" id="PR00038">
    <property type="entry name" value="HTHLUXR"/>
</dbReference>
<dbReference type="AlphaFoldDB" id="A0A6C2UER4"/>
<dbReference type="EMBL" id="CAAHFH010000001">
    <property type="protein sequence ID" value="VGO18363.1"/>
    <property type="molecule type" value="Genomic_DNA"/>
</dbReference>
<accession>A0A6C2UER4</accession>
<dbReference type="InterPro" id="IPR016032">
    <property type="entry name" value="Sig_transdc_resp-reg_C-effctor"/>
</dbReference>
<dbReference type="CDD" id="cd17535">
    <property type="entry name" value="REC_NarL-like"/>
    <property type="match status" value="1"/>
</dbReference>
<dbReference type="PANTHER" id="PTHR43214">
    <property type="entry name" value="TWO-COMPONENT RESPONSE REGULATOR"/>
    <property type="match status" value="1"/>
</dbReference>
<feature type="modified residue" description="4-aspartylphosphate" evidence="3">
    <location>
        <position position="61"/>
    </location>
</feature>
<evidence type="ECO:0000256" key="3">
    <source>
        <dbReference type="PROSITE-ProRule" id="PRU00169"/>
    </source>
</evidence>
<dbReference type="InterPro" id="IPR001789">
    <property type="entry name" value="Sig_transdc_resp-reg_receiver"/>
</dbReference>
<evidence type="ECO:0000259" key="5">
    <source>
        <dbReference type="PROSITE" id="PS50110"/>
    </source>
</evidence>
<dbReference type="InterPro" id="IPR039420">
    <property type="entry name" value="WalR-like"/>
</dbReference>
<organism evidence="6 7">
    <name type="scientific">Pontiella sulfatireligans</name>
    <dbReference type="NCBI Taxonomy" id="2750658"/>
    <lineage>
        <taxon>Bacteria</taxon>
        <taxon>Pseudomonadati</taxon>
        <taxon>Kiritimatiellota</taxon>
        <taxon>Kiritimatiellia</taxon>
        <taxon>Kiritimatiellales</taxon>
        <taxon>Pontiellaceae</taxon>
        <taxon>Pontiella</taxon>
    </lineage>
</organism>
<evidence type="ECO:0000256" key="2">
    <source>
        <dbReference type="ARBA" id="ARBA00023125"/>
    </source>
</evidence>
<protein>
    <submittedName>
        <fullName evidence="6">Transcriptional regulatory protein DegU</fullName>
    </submittedName>
</protein>
<feature type="domain" description="HTH luxR-type" evidence="4">
    <location>
        <begin position="150"/>
        <end position="215"/>
    </location>
</feature>
<dbReference type="SMART" id="SM00421">
    <property type="entry name" value="HTH_LUXR"/>
    <property type="match status" value="1"/>
</dbReference>
<gene>
    <name evidence="6" type="primary">degU_1</name>
    <name evidence="6" type="ORF">SCARR_00415</name>
</gene>
<proteinExistence type="predicted"/>
<dbReference type="InterPro" id="IPR011006">
    <property type="entry name" value="CheY-like_superfamily"/>
</dbReference>
<dbReference type="InterPro" id="IPR000792">
    <property type="entry name" value="Tscrpt_reg_LuxR_C"/>
</dbReference>
<keyword evidence="1 3" id="KW-0597">Phosphoprotein</keyword>
<dbReference type="GO" id="GO:0000160">
    <property type="term" value="P:phosphorelay signal transduction system"/>
    <property type="evidence" value="ECO:0007669"/>
    <property type="project" value="InterPro"/>
</dbReference>
<reference evidence="6 7" key="1">
    <citation type="submission" date="2019-04" db="EMBL/GenBank/DDBJ databases">
        <authorList>
            <person name="Van Vliet M D."/>
        </authorList>
    </citation>
    <scope>NUCLEOTIDE SEQUENCE [LARGE SCALE GENOMIC DNA]</scope>
    <source>
        <strain evidence="6 7">F21</strain>
    </source>
</reference>
<dbReference type="SMART" id="SM00448">
    <property type="entry name" value="REC"/>
    <property type="match status" value="1"/>
</dbReference>
<sequence>MKRKIRVMMIEDHPDYRDGVSLALETETDIELQMTFGTAERALRSLQDMRERKEPDVVLLDLNLPGISGLEALPFFRSAIPDARILVLTQSDREADVLEAIRCGAAGYLLKSASLDKITESIRTVMAGGASLDPNVASYILGLMQKSPPKSKIDVTLSDRETEVLVLLGEGLLKKEISDRLKISEPTVATHVRHIYEKLEVQNAPAAITKAYRAGILPLDNDE</sequence>
<dbReference type="Pfam" id="PF00196">
    <property type="entry name" value="GerE"/>
    <property type="match status" value="1"/>
</dbReference>
<keyword evidence="2" id="KW-0238">DNA-binding</keyword>
<keyword evidence="7" id="KW-1185">Reference proteome</keyword>
<dbReference type="SUPFAM" id="SSF46894">
    <property type="entry name" value="C-terminal effector domain of the bipartite response regulators"/>
    <property type="match status" value="1"/>
</dbReference>
<evidence type="ECO:0000256" key="1">
    <source>
        <dbReference type="ARBA" id="ARBA00022553"/>
    </source>
</evidence>
<dbReference type="RefSeq" id="WP_136059858.1">
    <property type="nucleotide sequence ID" value="NZ_CAAHFH010000001.1"/>
</dbReference>
<dbReference type="PROSITE" id="PS50110">
    <property type="entry name" value="RESPONSE_REGULATORY"/>
    <property type="match status" value="1"/>
</dbReference>
<dbReference type="InterPro" id="IPR058245">
    <property type="entry name" value="NreC/VraR/RcsB-like_REC"/>
</dbReference>
<dbReference type="SUPFAM" id="SSF52172">
    <property type="entry name" value="CheY-like"/>
    <property type="match status" value="1"/>
</dbReference>
<feature type="domain" description="Response regulatory" evidence="5">
    <location>
        <begin position="6"/>
        <end position="126"/>
    </location>
</feature>
<dbReference type="GO" id="GO:0006355">
    <property type="term" value="P:regulation of DNA-templated transcription"/>
    <property type="evidence" value="ECO:0007669"/>
    <property type="project" value="InterPro"/>
</dbReference>
<evidence type="ECO:0000313" key="6">
    <source>
        <dbReference type="EMBL" id="VGO18363.1"/>
    </source>
</evidence>